<dbReference type="STRING" id="1302690.BUE76_04525"/>
<gene>
    <name evidence="2" type="ORF">SAMN05444008_112124</name>
</gene>
<dbReference type="InterPro" id="IPR003607">
    <property type="entry name" value="HD/PDEase_dom"/>
</dbReference>
<dbReference type="PANTHER" id="PTHR46246:SF1">
    <property type="entry name" value="GUANOSINE-3',5'-BIS(DIPHOSPHATE) 3'-PYROPHOSPHOHYDROLASE MESH1"/>
    <property type="match status" value="1"/>
</dbReference>
<dbReference type="Proteomes" id="UP000184368">
    <property type="component" value="Unassembled WGS sequence"/>
</dbReference>
<dbReference type="OrthoDB" id="9802385at2"/>
<dbReference type="EMBL" id="FQUO01000012">
    <property type="protein sequence ID" value="SHF80929.1"/>
    <property type="molecule type" value="Genomic_DNA"/>
</dbReference>
<dbReference type="RefSeq" id="WP_073045170.1">
    <property type="nucleotide sequence ID" value="NZ_FQUO01000012.1"/>
</dbReference>
<keyword evidence="3" id="KW-1185">Reference proteome</keyword>
<dbReference type="InterPro" id="IPR052194">
    <property type="entry name" value="MESH1"/>
</dbReference>
<dbReference type="SUPFAM" id="SSF109604">
    <property type="entry name" value="HD-domain/PDEase-like"/>
    <property type="match status" value="1"/>
</dbReference>
<evidence type="ECO:0000313" key="3">
    <source>
        <dbReference type="Proteomes" id="UP000184368"/>
    </source>
</evidence>
<sequence length="183" mass="20999">MNAILQQVRDYADAAHGSQMRKYTPDRYIVHPVRVMELCAAYTNDLPVLAAALLHDVLEDTPVTKDEMHRYLLSVMSQQEAAKTTQLVVELTDVYIKANYPQWNRKKRKEEERERIRKTSPDAQTIKYADILDNCSEIIVHDPSFATVFLRECKKILAVIPNGHAALYQKAKAALQKAMDENR</sequence>
<protein>
    <submittedName>
        <fullName evidence="2">HD domain-containing protein</fullName>
    </submittedName>
</protein>
<dbReference type="AlphaFoldDB" id="A0A1M5ENX5"/>
<evidence type="ECO:0000313" key="2">
    <source>
        <dbReference type="EMBL" id="SHF80929.1"/>
    </source>
</evidence>
<organism evidence="2 3">
    <name type="scientific">Cnuella takakiae</name>
    <dbReference type="NCBI Taxonomy" id="1302690"/>
    <lineage>
        <taxon>Bacteria</taxon>
        <taxon>Pseudomonadati</taxon>
        <taxon>Bacteroidota</taxon>
        <taxon>Chitinophagia</taxon>
        <taxon>Chitinophagales</taxon>
        <taxon>Chitinophagaceae</taxon>
        <taxon>Cnuella</taxon>
    </lineage>
</organism>
<dbReference type="GO" id="GO:0008893">
    <property type="term" value="F:guanosine-3',5'-bis(diphosphate) 3'-diphosphatase activity"/>
    <property type="evidence" value="ECO:0007669"/>
    <property type="project" value="TreeGrafter"/>
</dbReference>
<dbReference type="SMART" id="SM00471">
    <property type="entry name" value="HDc"/>
    <property type="match status" value="1"/>
</dbReference>
<dbReference type="InterPro" id="IPR006674">
    <property type="entry name" value="HD_domain"/>
</dbReference>
<reference evidence="2 3" key="1">
    <citation type="submission" date="2016-11" db="EMBL/GenBank/DDBJ databases">
        <authorList>
            <person name="Jaros S."/>
            <person name="Januszkiewicz K."/>
            <person name="Wedrychowicz H."/>
        </authorList>
    </citation>
    <scope>NUCLEOTIDE SEQUENCE [LARGE SCALE GENOMIC DNA]</scope>
    <source>
        <strain evidence="2 3">DSM 26897</strain>
    </source>
</reference>
<proteinExistence type="predicted"/>
<dbReference type="Pfam" id="PF01966">
    <property type="entry name" value="HD"/>
    <property type="match status" value="1"/>
</dbReference>
<accession>A0A1M5ENX5</accession>
<name>A0A1M5ENX5_9BACT</name>
<dbReference type="Gene3D" id="1.10.3210.10">
    <property type="entry name" value="Hypothetical protein af1432"/>
    <property type="match status" value="1"/>
</dbReference>
<dbReference type="PANTHER" id="PTHR46246">
    <property type="entry name" value="GUANOSINE-3',5'-BIS(DIPHOSPHATE) 3'-PYROPHOSPHOHYDROLASE MESH1"/>
    <property type="match status" value="1"/>
</dbReference>
<feature type="domain" description="HD/PDEase" evidence="1">
    <location>
        <begin position="24"/>
        <end position="144"/>
    </location>
</feature>
<evidence type="ECO:0000259" key="1">
    <source>
        <dbReference type="SMART" id="SM00471"/>
    </source>
</evidence>